<reference evidence="1" key="1">
    <citation type="submission" date="2021-06" db="EMBL/GenBank/DDBJ databases">
        <title>Comparative genomics, transcriptomics and evolutionary studies reveal genomic signatures of adaptation to plant cell wall in hemibiotrophic fungi.</title>
        <authorList>
            <consortium name="DOE Joint Genome Institute"/>
            <person name="Baroncelli R."/>
            <person name="Diaz J.F."/>
            <person name="Benocci T."/>
            <person name="Peng M."/>
            <person name="Battaglia E."/>
            <person name="Haridas S."/>
            <person name="Andreopoulos W."/>
            <person name="Labutti K."/>
            <person name="Pangilinan J."/>
            <person name="Floch G.L."/>
            <person name="Makela M.R."/>
            <person name="Henrissat B."/>
            <person name="Grigoriev I.V."/>
            <person name="Crouch J.A."/>
            <person name="De Vries R.P."/>
            <person name="Sukno S.A."/>
            <person name="Thon M.R."/>
        </authorList>
    </citation>
    <scope>NUCLEOTIDE SEQUENCE</scope>
    <source>
        <strain evidence="1">CBS 102054</strain>
    </source>
</reference>
<gene>
    <name evidence="1" type="ORF">BDP81DRAFT_429929</name>
</gene>
<dbReference type="RefSeq" id="XP_060444185.1">
    <property type="nucleotide sequence ID" value="XM_060590562.1"/>
</dbReference>
<keyword evidence="2" id="KW-1185">Reference proteome</keyword>
<proteinExistence type="predicted"/>
<comment type="caution">
    <text evidence="1">The sequence shown here is derived from an EMBL/GenBank/DDBJ whole genome shotgun (WGS) entry which is preliminary data.</text>
</comment>
<evidence type="ECO:0000313" key="2">
    <source>
        <dbReference type="Proteomes" id="UP001243989"/>
    </source>
</evidence>
<dbReference type="EMBL" id="JAHMHQ010000012">
    <property type="protein sequence ID" value="KAK1635578.1"/>
    <property type="molecule type" value="Genomic_DNA"/>
</dbReference>
<sequence length="85" mass="9625">MLNLAYPTPVLTQLTLLAVFTQLEYEFSQEHFTGLTQEASNITPSLVVAFPGLVPDDSMHCPRIIIRWTWGKKHLSLTPRALFVI</sequence>
<dbReference type="Proteomes" id="UP001243989">
    <property type="component" value="Unassembled WGS sequence"/>
</dbReference>
<dbReference type="GeneID" id="85475424"/>
<evidence type="ECO:0000313" key="1">
    <source>
        <dbReference type="EMBL" id="KAK1635578.1"/>
    </source>
</evidence>
<name>A0AAI9ZP98_9PEZI</name>
<organism evidence="1 2">
    <name type="scientific">Colletotrichum phormii</name>
    <dbReference type="NCBI Taxonomy" id="359342"/>
    <lineage>
        <taxon>Eukaryota</taxon>
        <taxon>Fungi</taxon>
        <taxon>Dikarya</taxon>
        <taxon>Ascomycota</taxon>
        <taxon>Pezizomycotina</taxon>
        <taxon>Sordariomycetes</taxon>
        <taxon>Hypocreomycetidae</taxon>
        <taxon>Glomerellales</taxon>
        <taxon>Glomerellaceae</taxon>
        <taxon>Colletotrichum</taxon>
        <taxon>Colletotrichum acutatum species complex</taxon>
    </lineage>
</organism>
<protein>
    <submittedName>
        <fullName evidence="1">Uncharacterized protein</fullName>
    </submittedName>
</protein>
<accession>A0AAI9ZP98</accession>
<dbReference type="AlphaFoldDB" id="A0AAI9ZP98"/>